<dbReference type="EMBL" id="JAIRBA010000170">
    <property type="protein sequence ID" value="MCG2420610.1"/>
    <property type="molecule type" value="Genomic_DNA"/>
</dbReference>
<organism evidence="2 3">
    <name type="scientific">Aequorivita vitellina</name>
    <dbReference type="NCBI Taxonomy" id="2874475"/>
    <lineage>
        <taxon>Bacteria</taxon>
        <taxon>Pseudomonadati</taxon>
        <taxon>Bacteroidota</taxon>
        <taxon>Flavobacteriia</taxon>
        <taxon>Flavobacteriales</taxon>
        <taxon>Flavobacteriaceae</taxon>
        <taxon>Aequorivita</taxon>
    </lineage>
</organism>
<protein>
    <submittedName>
        <fullName evidence="2">Uncharacterized protein</fullName>
    </submittedName>
</protein>
<dbReference type="Proteomes" id="UP001139461">
    <property type="component" value="Unassembled WGS sequence"/>
</dbReference>
<gene>
    <name evidence="1" type="ORF">K8089_16430</name>
    <name evidence="2" type="ORF">K8089_16435</name>
</gene>
<sequence length="121" mass="12879">NVTGHRNMDAGNNPINPQTIFTGITNTETGCYIGGVQSFELIVQPGAIAVAPAEPFVICDNLMPSDGFAEFNLEDMSDQQVVDLRAGILAGQDPADFSITFHETQEGAETGTGIITFPYVN</sequence>
<evidence type="ECO:0000313" key="1">
    <source>
        <dbReference type="EMBL" id="MCG2420609.1"/>
    </source>
</evidence>
<evidence type="ECO:0000313" key="2">
    <source>
        <dbReference type="EMBL" id="MCG2420610.1"/>
    </source>
</evidence>
<comment type="caution">
    <text evidence="2">The sequence shown here is derived from an EMBL/GenBank/DDBJ whole genome shotgun (WGS) entry which is preliminary data.</text>
</comment>
<evidence type="ECO:0000313" key="3">
    <source>
        <dbReference type="Proteomes" id="UP001139461"/>
    </source>
</evidence>
<proteinExistence type="predicted"/>
<keyword evidence="3" id="KW-1185">Reference proteome</keyword>
<dbReference type="EMBL" id="JAIRBA010000169">
    <property type="protein sequence ID" value="MCG2420609.1"/>
    <property type="molecule type" value="Genomic_DNA"/>
</dbReference>
<name>A0A9X1QXM1_9FLAO</name>
<reference evidence="2" key="1">
    <citation type="submission" date="2021-09" db="EMBL/GenBank/DDBJ databases">
        <title>Genome of Aequorivita sp. strain F47161.</title>
        <authorList>
            <person name="Wang Y."/>
        </authorList>
    </citation>
    <scope>NUCLEOTIDE SEQUENCE</scope>
    <source>
        <strain evidence="2">F47161</strain>
    </source>
</reference>
<feature type="non-terminal residue" evidence="2">
    <location>
        <position position="1"/>
    </location>
</feature>
<dbReference type="AlphaFoldDB" id="A0A9X1QXM1"/>
<feature type="non-terminal residue" evidence="2">
    <location>
        <position position="121"/>
    </location>
</feature>
<accession>A0A9X1QXM1</accession>